<evidence type="ECO:0000313" key="1">
    <source>
        <dbReference type="EMBL" id="RBM50379.1"/>
    </source>
</evidence>
<gene>
    <name evidence="1" type="ORF">DLR69_17100</name>
</gene>
<proteinExistence type="predicted"/>
<sequence>MVASEGLNLCIVTPRHMNYNTVKISDFIANSLMSVHKKNALKMPIFTFVILLTLASERMNLFQENLIDKSTW</sequence>
<organism evidence="1 2">
    <name type="scientific">Vibrio paracholerae</name>
    <dbReference type="NCBI Taxonomy" id="650003"/>
    <lineage>
        <taxon>Bacteria</taxon>
        <taxon>Pseudomonadati</taxon>
        <taxon>Pseudomonadota</taxon>
        <taxon>Gammaproteobacteria</taxon>
        <taxon>Vibrionales</taxon>
        <taxon>Vibrionaceae</taxon>
        <taxon>Vibrio</taxon>
    </lineage>
</organism>
<comment type="caution">
    <text evidence="1">The sequence shown here is derived from an EMBL/GenBank/DDBJ whole genome shotgun (WGS) entry which is preliminary data.</text>
</comment>
<reference evidence="1 2" key="1">
    <citation type="submission" date="2018-06" db="EMBL/GenBank/DDBJ databases">
        <title>Draft genome sequences of nine Vibrio sp. clinical isolates from across the United States representing the closest known relative of Vibrio cholerae.</title>
        <authorList>
            <person name="Islam M.T."/>
            <person name="Liang K."/>
            <person name="Im M.S."/>
            <person name="Winkjer J."/>
            <person name="Busby S."/>
            <person name="Batra D."/>
            <person name="Rowe L."/>
            <person name="Tarr C.L."/>
            <person name="Boucher Y."/>
        </authorList>
    </citation>
    <scope>NUCLEOTIDE SEQUENCE [LARGE SCALE GENOMIC DNA]</scope>
    <source>
        <strain evidence="1 2">2016V-1111</strain>
    </source>
</reference>
<dbReference type="EMBL" id="QKKR01000046">
    <property type="protein sequence ID" value="RBM50379.1"/>
    <property type="molecule type" value="Genomic_DNA"/>
</dbReference>
<keyword evidence="2" id="KW-1185">Reference proteome</keyword>
<evidence type="ECO:0000313" key="2">
    <source>
        <dbReference type="Proteomes" id="UP000252488"/>
    </source>
</evidence>
<protein>
    <submittedName>
        <fullName evidence="1">Uncharacterized protein</fullName>
    </submittedName>
</protein>
<accession>A0ABX9FDE1</accession>
<name>A0ABX9FDE1_9VIBR</name>
<dbReference type="Proteomes" id="UP000252488">
    <property type="component" value="Unassembled WGS sequence"/>
</dbReference>